<accession>A0ABV5Q0Q2</accession>
<keyword evidence="3" id="KW-1185">Reference proteome</keyword>
<comment type="caution">
    <text evidence="2">The sequence shown here is derived from an EMBL/GenBank/DDBJ whole genome shotgun (WGS) entry which is preliminary data.</text>
</comment>
<feature type="region of interest" description="Disordered" evidence="1">
    <location>
        <begin position="150"/>
        <end position="182"/>
    </location>
</feature>
<evidence type="ECO:0000256" key="1">
    <source>
        <dbReference type="SAM" id="MobiDB-lite"/>
    </source>
</evidence>
<reference evidence="2 3" key="1">
    <citation type="submission" date="2024-09" db="EMBL/GenBank/DDBJ databases">
        <authorList>
            <person name="Sun Q."/>
            <person name="Mori K."/>
        </authorList>
    </citation>
    <scope>NUCLEOTIDE SEQUENCE [LARGE SCALE GENOMIC DNA]</scope>
    <source>
        <strain evidence="2 3">JCM 3323</strain>
    </source>
</reference>
<gene>
    <name evidence="2" type="ORF">ACFFRN_20785</name>
</gene>
<sequence>MKDLTKTREAWLIKAMETFRPRFKEIGFPLPKKVHVSVGYGSDGRGTENGTILGVCFASFVSNDGANHIYISPEIGDTARVLDVLMHELCHAADDCRNGHQGPFADAAKALGLVGPMTATVAGEDLALELKKMAQDLGEYPHGVLTPRAYTQTPATPKGGDAPSEELPPARRIPPASSGPKAQTNRHVLLKCVADGCDCEGYQVRTSRKWVEIGLPFCPCGSEMQLQ</sequence>
<dbReference type="RefSeq" id="WP_346128932.1">
    <property type="nucleotide sequence ID" value="NZ_BAAAXC010000015.1"/>
</dbReference>
<evidence type="ECO:0000313" key="3">
    <source>
        <dbReference type="Proteomes" id="UP001589646"/>
    </source>
</evidence>
<proteinExistence type="predicted"/>
<protein>
    <recommendedName>
        <fullName evidence="4">SprT-like domain-containing protein</fullName>
    </recommendedName>
</protein>
<organism evidence="2 3">
    <name type="scientific">Nonomuraea roseola</name>
    <dbReference type="NCBI Taxonomy" id="46179"/>
    <lineage>
        <taxon>Bacteria</taxon>
        <taxon>Bacillati</taxon>
        <taxon>Actinomycetota</taxon>
        <taxon>Actinomycetes</taxon>
        <taxon>Streptosporangiales</taxon>
        <taxon>Streptosporangiaceae</taxon>
        <taxon>Nonomuraea</taxon>
    </lineage>
</organism>
<name>A0ABV5Q0Q2_9ACTN</name>
<dbReference type="Proteomes" id="UP001589646">
    <property type="component" value="Unassembled WGS sequence"/>
</dbReference>
<evidence type="ECO:0008006" key="4">
    <source>
        <dbReference type="Google" id="ProtNLM"/>
    </source>
</evidence>
<evidence type="ECO:0000313" key="2">
    <source>
        <dbReference type="EMBL" id="MFB9529054.1"/>
    </source>
</evidence>
<dbReference type="EMBL" id="JBHMCE010000006">
    <property type="protein sequence ID" value="MFB9529054.1"/>
    <property type="molecule type" value="Genomic_DNA"/>
</dbReference>